<dbReference type="SUPFAM" id="SSF53756">
    <property type="entry name" value="UDP-Glycosyltransferase/glycogen phosphorylase"/>
    <property type="match status" value="1"/>
</dbReference>
<keyword evidence="3" id="KW-1185">Reference proteome</keyword>
<accession>K6DEF4</accession>
<dbReference type="GO" id="GO:0016757">
    <property type="term" value="F:glycosyltransferase activity"/>
    <property type="evidence" value="ECO:0007669"/>
    <property type="project" value="TreeGrafter"/>
</dbReference>
<name>K6DEF4_9BACI</name>
<dbReference type="PATRIC" id="fig|1117379.3.peg.3119"/>
<evidence type="ECO:0000256" key="1">
    <source>
        <dbReference type="ARBA" id="ARBA00022679"/>
    </source>
</evidence>
<dbReference type="CDD" id="cd03801">
    <property type="entry name" value="GT4_PimA-like"/>
    <property type="match status" value="1"/>
</dbReference>
<dbReference type="EMBL" id="AJLS01000115">
    <property type="protein sequence ID" value="EKN66448.1"/>
    <property type="molecule type" value="Genomic_DNA"/>
</dbReference>
<gene>
    <name evidence="2" type="ORF">BABA_15102</name>
</gene>
<dbReference type="OrthoDB" id="9807209at2"/>
<evidence type="ECO:0000313" key="2">
    <source>
        <dbReference type="EMBL" id="EKN66448.1"/>
    </source>
</evidence>
<sequence>MKAIYFTTRPPYPPHKGDQLIAYEQIKQLKDNNVKVYLISFVNSDRESDEVNNVLGQYCEKIYFLKMKKITMAKNLLKTAINFRPLQVNLYTNNSLLKKVKEISKEINPDIIHVQTVRLGEYFIDSNKPKVLDMIDALSLNMARRANKETPLLKKILQIESKLLQKYEKKVLESYQKCMLVSENDKNHMGYENIVINPNGTFITKTYLQNYKEFDRENTIVFHGNMNYFPNIEATMNFTKNIWPKIHLKYPNYKLYIVGKDPSPKIQNLDGSNNIVVTGFVEDICQYLCKAKIGVYPMYSGTGMQNKILEALACGLPIVATPLALQGVEGVSENEVVQKMTDEELFSGLDSLICDDNLRTSLSKKGQHFVFTNYSWSKNTDNLIRVWKSAIESKK</sequence>
<dbReference type="eggNOG" id="COG0438">
    <property type="taxonomic scope" value="Bacteria"/>
</dbReference>
<dbReference type="AlphaFoldDB" id="K6DEF4"/>
<dbReference type="GO" id="GO:0009103">
    <property type="term" value="P:lipopolysaccharide biosynthetic process"/>
    <property type="evidence" value="ECO:0007669"/>
    <property type="project" value="TreeGrafter"/>
</dbReference>
<dbReference type="Pfam" id="PF13692">
    <property type="entry name" value="Glyco_trans_1_4"/>
    <property type="match status" value="1"/>
</dbReference>
<keyword evidence="1 2" id="KW-0808">Transferase</keyword>
<organism evidence="2 3">
    <name type="scientific">Neobacillus bataviensis LMG 21833</name>
    <dbReference type="NCBI Taxonomy" id="1117379"/>
    <lineage>
        <taxon>Bacteria</taxon>
        <taxon>Bacillati</taxon>
        <taxon>Bacillota</taxon>
        <taxon>Bacilli</taxon>
        <taxon>Bacillales</taxon>
        <taxon>Bacillaceae</taxon>
        <taxon>Neobacillus</taxon>
    </lineage>
</organism>
<evidence type="ECO:0000313" key="3">
    <source>
        <dbReference type="Proteomes" id="UP000006316"/>
    </source>
</evidence>
<dbReference type="Gene3D" id="3.40.50.2000">
    <property type="entry name" value="Glycogen Phosphorylase B"/>
    <property type="match status" value="2"/>
</dbReference>
<dbReference type="RefSeq" id="WP_007086016.1">
    <property type="nucleotide sequence ID" value="NZ_AJLS01000115.1"/>
</dbReference>
<comment type="caution">
    <text evidence="2">The sequence shown here is derived from an EMBL/GenBank/DDBJ whole genome shotgun (WGS) entry which is preliminary data.</text>
</comment>
<dbReference type="PANTHER" id="PTHR46401:SF2">
    <property type="entry name" value="GLYCOSYLTRANSFERASE WBBK-RELATED"/>
    <property type="match status" value="1"/>
</dbReference>
<proteinExistence type="predicted"/>
<dbReference type="Proteomes" id="UP000006316">
    <property type="component" value="Unassembled WGS sequence"/>
</dbReference>
<protein>
    <submittedName>
        <fullName evidence="2">Group 1 glycosyl transferase</fullName>
    </submittedName>
</protein>
<dbReference type="PANTHER" id="PTHR46401">
    <property type="entry name" value="GLYCOSYLTRANSFERASE WBBK-RELATED"/>
    <property type="match status" value="1"/>
</dbReference>
<dbReference type="STRING" id="1117379.BABA_15102"/>
<reference evidence="2 3" key="1">
    <citation type="journal article" date="2012" name="Front. Microbiol.">
        <title>Redundancy and modularity in membrane-associated dissimilatory nitrate reduction in Bacillus.</title>
        <authorList>
            <person name="Heylen K."/>
            <person name="Keltjens J."/>
        </authorList>
    </citation>
    <scope>NUCLEOTIDE SEQUENCE [LARGE SCALE GENOMIC DNA]</scope>
    <source>
        <strain evidence="3">LMG 21833T</strain>
    </source>
</reference>